<gene>
    <name evidence="8" type="ORF">EV690_2635</name>
</gene>
<protein>
    <recommendedName>
        <fullName evidence="3 5">acylphosphatase</fullName>
        <ecNumber evidence="2 5">3.6.1.7</ecNumber>
    </recommendedName>
</protein>
<dbReference type="InterPro" id="IPR036046">
    <property type="entry name" value="Acylphosphatase-like_dom_sf"/>
</dbReference>
<dbReference type="SUPFAM" id="SSF54975">
    <property type="entry name" value="Acylphosphatase/BLUF domain-like"/>
    <property type="match status" value="1"/>
</dbReference>
<evidence type="ECO:0000256" key="5">
    <source>
        <dbReference type="PROSITE-ProRule" id="PRU00520"/>
    </source>
</evidence>
<evidence type="ECO:0000259" key="7">
    <source>
        <dbReference type="PROSITE" id="PS51160"/>
    </source>
</evidence>
<dbReference type="AlphaFoldDB" id="A0A4R1JAF7"/>
<reference evidence="8 9" key="1">
    <citation type="submission" date="2019-03" db="EMBL/GenBank/DDBJ databases">
        <title>Genomic Encyclopedia of Type Strains, Phase IV (KMG-IV): sequencing the most valuable type-strain genomes for metagenomic binning, comparative biology and taxonomic classification.</title>
        <authorList>
            <person name="Goeker M."/>
        </authorList>
    </citation>
    <scope>NUCLEOTIDE SEQUENCE [LARGE SCALE GENOMIC DNA]</scope>
    <source>
        <strain evidence="8 9">DSM 18577</strain>
    </source>
</reference>
<dbReference type="OrthoDB" id="5295388at2"/>
<dbReference type="Pfam" id="PF00708">
    <property type="entry name" value="Acylphosphatase"/>
    <property type="match status" value="1"/>
</dbReference>
<dbReference type="PANTHER" id="PTHR47268:SF4">
    <property type="entry name" value="ACYLPHOSPHATASE"/>
    <property type="match status" value="1"/>
</dbReference>
<evidence type="ECO:0000256" key="6">
    <source>
        <dbReference type="RuleBase" id="RU004168"/>
    </source>
</evidence>
<dbReference type="PROSITE" id="PS00151">
    <property type="entry name" value="ACYLPHOSPHATASE_2"/>
    <property type="match status" value="1"/>
</dbReference>
<comment type="caution">
    <text evidence="8">The sequence shown here is derived from an EMBL/GenBank/DDBJ whole genome shotgun (WGS) entry which is preliminary data.</text>
</comment>
<feature type="active site" evidence="5">
    <location>
        <position position="19"/>
    </location>
</feature>
<feature type="active site" evidence="5">
    <location>
        <position position="37"/>
    </location>
</feature>
<accession>A0A4R1JAF7</accession>
<evidence type="ECO:0000256" key="1">
    <source>
        <dbReference type="ARBA" id="ARBA00005614"/>
    </source>
</evidence>
<dbReference type="InterPro" id="IPR001792">
    <property type="entry name" value="Acylphosphatase-like_dom"/>
</dbReference>
<dbReference type="RefSeq" id="WP_131913404.1">
    <property type="nucleotide sequence ID" value="NZ_OU594967.1"/>
</dbReference>
<dbReference type="Gene3D" id="3.30.70.100">
    <property type="match status" value="1"/>
</dbReference>
<dbReference type="EC" id="3.6.1.7" evidence="2 5"/>
<evidence type="ECO:0000256" key="2">
    <source>
        <dbReference type="ARBA" id="ARBA00012150"/>
    </source>
</evidence>
<dbReference type="GO" id="GO:0003998">
    <property type="term" value="F:acylphosphatase activity"/>
    <property type="evidence" value="ECO:0007669"/>
    <property type="project" value="UniProtKB-EC"/>
</dbReference>
<name>A0A4R1JAF7_9GAMM</name>
<evidence type="ECO:0000256" key="3">
    <source>
        <dbReference type="ARBA" id="ARBA00015991"/>
    </source>
</evidence>
<comment type="similarity">
    <text evidence="1 6">Belongs to the acylphosphatase family.</text>
</comment>
<keyword evidence="5" id="KW-0378">Hydrolase</keyword>
<evidence type="ECO:0000256" key="4">
    <source>
        <dbReference type="ARBA" id="ARBA00047645"/>
    </source>
</evidence>
<feature type="domain" description="Acylphosphatase-like" evidence="7">
    <location>
        <begin position="4"/>
        <end position="89"/>
    </location>
</feature>
<sequence>MVVCKRILVSGRVQGVGYRFYTMLEAKRLGLVGFARNLNDGRVEVVAKGAEEQVSQFIQFLNHASPAANVTSLQIEENYRWDGKGFSTH</sequence>
<dbReference type="PANTHER" id="PTHR47268">
    <property type="entry name" value="ACYLPHOSPHATASE"/>
    <property type="match status" value="1"/>
</dbReference>
<dbReference type="InterPro" id="IPR017968">
    <property type="entry name" value="Acylphosphatase_CS"/>
</dbReference>
<organism evidence="8 9">
    <name type="scientific">Celerinatantimonas diazotrophica</name>
    <dbReference type="NCBI Taxonomy" id="412034"/>
    <lineage>
        <taxon>Bacteria</taxon>
        <taxon>Pseudomonadati</taxon>
        <taxon>Pseudomonadota</taxon>
        <taxon>Gammaproteobacteria</taxon>
        <taxon>Celerinatantimonadaceae</taxon>
        <taxon>Celerinatantimonas</taxon>
    </lineage>
</organism>
<proteinExistence type="inferred from homology"/>
<dbReference type="Proteomes" id="UP000295565">
    <property type="component" value="Unassembled WGS sequence"/>
</dbReference>
<keyword evidence="9" id="KW-1185">Reference proteome</keyword>
<comment type="catalytic activity">
    <reaction evidence="4 5">
        <text>an acyl phosphate + H2O = a carboxylate + phosphate + H(+)</text>
        <dbReference type="Rhea" id="RHEA:14965"/>
        <dbReference type="ChEBI" id="CHEBI:15377"/>
        <dbReference type="ChEBI" id="CHEBI:15378"/>
        <dbReference type="ChEBI" id="CHEBI:29067"/>
        <dbReference type="ChEBI" id="CHEBI:43474"/>
        <dbReference type="ChEBI" id="CHEBI:59918"/>
        <dbReference type="EC" id="3.6.1.7"/>
    </reaction>
</comment>
<evidence type="ECO:0000313" key="9">
    <source>
        <dbReference type="Proteomes" id="UP000295565"/>
    </source>
</evidence>
<dbReference type="EMBL" id="SMGD01000014">
    <property type="protein sequence ID" value="TCK47598.1"/>
    <property type="molecule type" value="Genomic_DNA"/>
</dbReference>
<dbReference type="PROSITE" id="PS51160">
    <property type="entry name" value="ACYLPHOSPHATASE_3"/>
    <property type="match status" value="1"/>
</dbReference>
<evidence type="ECO:0000313" key="8">
    <source>
        <dbReference type="EMBL" id="TCK47598.1"/>
    </source>
</evidence>
<dbReference type="InterPro" id="IPR020456">
    <property type="entry name" value="Acylphosphatase"/>
</dbReference>